<dbReference type="PROSITE" id="PS51186">
    <property type="entry name" value="GNAT"/>
    <property type="match status" value="1"/>
</dbReference>
<name>A0A7W7GP35_9MICC</name>
<dbReference type="InterPro" id="IPR000182">
    <property type="entry name" value="GNAT_dom"/>
</dbReference>
<dbReference type="Pfam" id="PF13692">
    <property type="entry name" value="Glyco_trans_1_4"/>
    <property type="match status" value="1"/>
</dbReference>
<evidence type="ECO:0000313" key="6">
    <source>
        <dbReference type="Proteomes" id="UP000540191"/>
    </source>
</evidence>
<dbReference type="PANTHER" id="PTHR45947:SF3">
    <property type="entry name" value="SULFOQUINOVOSYL TRANSFERASE SQD2"/>
    <property type="match status" value="1"/>
</dbReference>
<evidence type="ECO:0000256" key="3">
    <source>
        <dbReference type="ARBA" id="ARBA00022679"/>
    </source>
</evidence>
<dbReference type="EMBL" id="JACHNA010000001">
    <property type="protein sequence ID" value="MBB4735682.1"/>
    <property type="molecule type" value="Genomic_DNA"/>
</dbReference>
<keyword evidence="2" id="KW-0328">Glycosyltransferase</keyword>
<dbReference type="Gene3D" id="3.40.630.30">
    <property type="match status" value="1"/>
</dbReference>
<evidence type="ECO:0000256" key="2">
    <source>
        <dbReference type="ARBA" id="ARBA00022676"/>
    </source>
</evidence>
<accession>A0A7W7GP35</accession>
<protein>
    <recommendedName>
        <fullName evidence="1">D-inositol 3-phosphate glycosyltransferase</fullName>
    </recommendedName>
</protein>
<dbReference type="InterPro" id="IPR050194">
    <property type="entry name" value="Glycosyltransferase_grp1"/>
</dbReference>
<sequence>MKIGILTQWYDPEPGPAALPGLMARALAARGHDVTVVTGFPNYPDGRLAAGYTMRPRTVEHRDGVRIVRTALFPSHGSGTVGRLLNYASFAVTSALLGAGELKDCDVVWVNYSPITIAAPMFRARYLHGVPVVSEVADLWPDTLTASGFGPGGRVGKAVTAVLHRWTNAMYAASEAVVPIAPSVVDVLHRRGVPRDKLTYIPKPGNEDVFASAGRDIRAELGIAPETVVLLYAGSMGAAQGLDGLVEACRGVDPNHLVCLLAGGGTEADTLRAAADSVPAVRFLGRRDPAEMPDLMATADVCYISLSEDPLTPYTIPSKTQATLAAGKPAMVAASGDVVALVEAAHAGFGVEQSSVSSIRAGLDRLVAEGRDGLAQWGVNAARAYSENFSVDRVTDQIEGLLAQIVGRSRLGTAAAEVADVRTGPLRRRHVRAAAALHKAAFPDFFLSSLGEGFLREFYSGFLQDPDAVTTIIEDEDQRLLGVAVGSRNPEGFFSRLLKRRLLGFGLRSAGIVAKDPRKAPRLLAGLAYRGGTSERPPADAALLSSICVAPEAQGTGTGRRLLERWCEQVVRSGRTHAMLTTDADANDAVNAFYRRSGWTVESEYTTPQGRRMYRYEKRLDSPAPDHSRSTHA</sequence>
<comment type="caution">
    <text evidence="5">The sequence shown here is derived from an EMBL/GenBank/DDBJ whole genome shotgun (WGS) entry which is preliminary data.</text>
</comment>
<dbReference type="Pfam" id="PF13579">
    <property type="entry name" value="Glyco_trans_4_4"/>
    <property type="match status" value="1"/>
</dbReference>
<dbReference type="CDD" id="cd04301">
    <property type="entry name" value="NAT_SF"/>
    <property type="match status" value="1"/>
</dbReference>
<keyword evidence="6" id="KW-1185">Reference proteome</keyword>
<dbReference type="AlphaFoldDB" id="A0A7W7GP35"/>
<dbReference type="CDD" id="cd03794">
    <property type="entry name" value="GT4_WbuB-like"/>
    <property type="match status" value="1"/>
</dbReference>
<evidence type="ECO:0000313" key="5">
    <source>
        <dbReference type="EMBL" id="MBB4735682.1"/>
    </source>
</evidence>
<keyword evidence="3 5" id="KW-0808">Transferase</keyword>
<dbReference type="RefSeq" id="WP_184241404.1">
    <property type="nucleotide sequence ID" value="NZ_JACHNA010000001.1"/>
</dbReference>
<evidence type="ECO:0000256" key="1">
    <source>
        <dbReference type="ARBA" id="ARBA00021292"/>
    </source>
</evidence>
<dbReference type="GO" id="GO:1901137">
    <property type="term" value="P:carbohydrate derivative biosynthetic process"/>
    <property type="evidence" value="ECO:0007669"/>
    <property type="project" value="UniProtKB-ARBA"/>
</dbReference>
<feature type="domain" description="N-acetyltransferase" evidence="4">
    <location>
        <begin position="429"/>
        <end position="621"/>
    </location>
</feature>
<dbReference type="Gene3D" id="3.40.50.2000">
    <property type="entry name" value="Glycogen Phosphorylase B"/>
    <property type="match status" value="2"/>
</dbReference>
<evidence type="ECO:0000259" key="4">
    <source>
        <dbReference type="PROSITE" id="PS51186"/>
    </source>
</evidence>
<dbReference type="GO" id="GO:0016758">
    <property type="term" value="F:hexosyltransferase activity"/>
    <property type="evidence" value="ECO:0007669"/>
    <property type="project" value="TreeGrafter"/>
</dbReference>
<dbReference type="InterPro" id="IPR028098">
    <property type="entry name" value="Glyco_trans_4-like_N"/>
</dbReference>
<reference evidence="5 6" key="1">
    <citation type="submission" date="2020-08" db="EMBL/GenBank/DDBJ databases">
        <title>Sequencing the genomes of 1000 actinobacteria strains.</title>
        <authorList>
            <person name="Klenk H.-P."/>
        </authorList>
    </citation>
    <scope>NUCLEOTIDE SEQUENCE [LARGE SCALE GENOMIC DNA]</scope>
    <source>
        <strain evidence="5 6">DSM 23974</strain>
    </source>
</reference>
<gene>
    <name evidence="5" type="ORF">HDA30_001190</name>
</gene>
<dbReference type="SUPFAM" id="SSF55729">
    <property type="entry name" value="Acyl-CoA N-acyltransferases (Nat)"/>
    <property type="match status" value="1"/>
</dbReference>
<dbReference type="GO" id="GO:0016747">
    <property type="term" value="F:acyltransferase activity, transferring groups other than amino-acyl groups"/>
    <property type="evidence" value="ECO:0007669"/>
    <property type="project" value="InterPro"/>
</dbReference>
<organism evidence="5 6">
    <name type="scientific">Micrococcus cohnii</name>
    <dbReference type="NCBI Taxonomy" id="993416"/>
    <lineage>
        <taxon>Bacteria</taxon>
        <taxon>Bacillati</taxon>
        <taxon>Actinomycetota</taxon>
        <taxon>Actinomycetes</taxon>
        <taxon>Micrococcales</taxon>
        <taxon>Micrococcaceae</taxon>
        <taxon>Micrococcus</taxon>
    </lineage>
</organism>
<proteinExistence type="predicted"/>
<dbReference type="PANTHER" id="PTHR45947">
    <property type="entry name" value="SULFOQUINOVOSYL TRANSFERASE SQD2"/>
    <property type="match status" value="1"/>
</dbReference>
<dbReference type="Proteomes" id="UP000540191">
    <property type="component" value="Unassembled WGS sequence"/>
</dbReference>
<dbReference type="SUPFAM" id="SSF53756">
    <property type="entry name" value="UDP-Glycosyltransferase/glycogen phosphorylase"/>
    <property type="match status" value="1"/>
</dbReference>
<dbReference type="Pfam" id="PF13508">
    <property type="entry name" value="Acetyltransf_7"/>
    <property type="match status" value="1"/>
</dbReference>
<dbReference type="InterPro" id="IPR016181">
    <property type="entry name" value="Acyl_CoA_acyltransferase"/>
</dbReference>